<feature type="domain" description="C2H2-type" evidence="9">
    <location>
        <begin position="119"/>
        <end position="146"/>
    </location>
</feature>
<feature type="domain" description="C2H2-type" evidence="9">
    <location>
        <begin position="91"/>
        <end position="118"/>
    </location>
</feature>
<dbReference type="FunFam" id="3.30.160.60:FF:002343">
    <property type="entry name" value="Zinc finger protein 33A"/>
    <property type="match status" value="1"/>
</dbReference>
<evidence type="ECO:0000256" key="5">
    <source>
        <dbReference type="ARBA" id="ARBA00022833"/>
    </source>
</evidence>
<keyword evidence="4 7" id="KW-0863">Zinc-finger</keyword>
<evidence type="ECO:0000313" key="10">
    <source>
        <dbReference type="Ensembl" id="ENSHHUP00000023253.1"/>
    </source>
</evidence>
<dbReference type="GO" id="GO:0005634">
    <property type="term" value="C:nucleus"/>
    <property type="evidence" value="ECO:0007669"/>
    <property type="project" value="UniProtKB-SubCell"/>
</dbReference>
<evidence type="ECO:0000259" key="9">
    <source>
        <dbReference type="PROSITE" id="PS50157"/>
    </source>
</evidence>
<feature type="compositionally biased region" description="Basic and acidic residues" evidence="8">
    <location>
        <begin position="27"/>
        <end position="47"/>
    </location>
</feature>
<feature type="domain" description="C2H2-type" evidence="9">
    <location>
        <begin position="203"/>
        <end position="226"/>
    </location>
</feature>
<reference evidence="11" key="1">
    <citation type="submission" date="2018-06" db="EMBL/GenBank/DDBJ databases">
        <title>Genome assembly of Danube salmon.</title>
        <authorList>
            <person name="Macqueen D.J."/>
            <person name="Gundappa M.K."/>
        </authorList>
    </citation>
    <scope>NUCLEOTIDE SEQUENCE [LARGE SCALE GENOMIC DNA]</scope>
</reference>
<dbReference type="InterPro" id="IPR050331">
    <property type="entry name" value="Zinc_finger"/>
</dbReference>
<dbReference type="PANTHER" id="PTHR16515:SF49">
    <property type="entry name" value="GASTRULA ZINC FINGER PROTEIN XLCGF49.1-LIKE-RELATED"/>
    <property type="match status" value="1"/>
</dbReference>
<evidence type="ECO:0000256" key="2">
    <source>
        <dbReference type="ARBA" id="ARBA00022723"/>
    </source>
</evidence>
<dbReference type="SUPFAM" id="SSF57667">
    <property type="entry name" value="beta-beta-alpha zinc fingers"/>
    <property type="match status" value="2"/>
</dbReference>
<dbReference type="InterPro" id="IPR013087">
    <property type="entry name" value="Znf_C2H2_type"/>
</dbReference>
<dbReference type="Gene3D" id="3.30.160.60">
    <property type="entry name" value="Classic Zinc Finger"/>
    <property type="match status" value="4"/>
</dbReference>
<reference evidence="10" key="3">
    <citation type="submission" date="2025-09" db="UniProtKB">
        <authorList>
            <consortium name="Ensembl"/>
        </authorList>
    </citation>
    <scope>IDENTIFICATION</scope>
</reference>
<dbReference type="PANTHER" id="PTHR16515">
    <property type="entry name" value="PR DOMAIN ZINC FINGER PROTEIN"/>
    <property type="match status" value="1"/>
</dbReference>
<dbReference type="GO" id="GO:0010468">
    <property type="term" value="P:regulation of gene expression"/>
    <property type="evidence" value="ECO:0007669"/>
    <property type="project" value="TreeGrafter"/>
</dbReference>
<dbReference type="InterPro" id="IPR036236">
    <property type="entry name" value="Znf_C2H2_sf"/>
</dbReference>
<dbReference type="Pfam" id="PF00096">
    <property type="entry name" value="zf-C2H2"/>
    <property type="match status" value="4"/>
</dbReference>
<keyword evidence="3" id="KW-0677">Repeat</keyword>
<feature type="compositionally biased region" description="Basic and acidic residues" evidence="8">
    <location>
        <begin position="61"/>
        <end position="76"/>
    </location>
</feature>
<keyword evidence="11" id="KW-1185">Reference proteome</keyword>
<feature type="domain" description="C2H2-type" evidence="9">
    <location>
        <begin position="174"/>
        <end position="201"/>
    </location>
</feature>
<evidence type="ECO:0000256" key="7">
    <source>
        <dbReference type="PROSITE-ProRule" id="PRU00042"/>
    </source>
</evidence>
<keyword evidence="2" id="KW-0479">Metal-binding</keyword>
<name>A0A4W5LBR1_9TELE</name>
<evidence type="ECO:0000256" key="4">
    <source>
        <dbReference type="ARBA" id="ARBA00022771"/>
    </source>
</evidence>
<dbReference type="SMART" id="SM00355">
    <property type="entry name" value="ZnF_C2H2"/>
    <property type="match status" value="4"/>
</dbReference>
<feature type="region of interest" description="Disordered" evidence="8">
    <location>
        <begin position="1"/>
        <end position="96"/>
    </location>
</feature>
<dbReference type="AlphaFoldDB" id="A0A4W5LBR1"/>
<dbReference type="PROSITE" id="PS00028">
    <property type="entry name" value="ZINC_FINGER_C2H2_1"/>
    <property type="match status" value="2"/>
</dbReference>
<dbReference type="GO" id="GO:0008270">
    <property type="term" value="F:zinc ion binding"/>
    <property type="evidence" value="ECO:0007669"/>
    <property type="project" value="UniProtKB-KW"/>
</dbReference>
<comment type="subcellular location">
    <subcellularLocation>
        <location evidence="1">Nucleus</location>
    </subcellularLocation>
</comment>
<dbReference type="PROSITE" id="PS50157">
    <property type="entry name" value="ZINC_FINGER_C2H2_2"/>
    <property type="match status" value="4"/>
</dbReference>
<organism evidence="10 11">
    <name type="scientific">Hucho hucho</name>
    <name type="common">huchen</name>
    <dbReference type="NCBI Taxonomy" id="62062"/>
    <lineage>
        <taxon>Eukaryota</taxon>
        <taxon>Metazoa</taxon>
        <taxon>Chordata</taxon>
        <taxon>Craniata</taxon>
        <taxon>Vertebrata</taxon>
        <taxon>Euteleostomi</taxon>
        <taxon>Actinopterygii</taxon>
        <taxon>Neopterygii</taxon>
        <taxon>Teleostei</taxon>
        <taxon>Protacanthopterygii</taxon>
        <taxon>Salmoniformes</taxon>
        <taxon>Salmonidae</taxon>
        <taxon>Salmoninae</taxon>
        <taxon>Hucho</taxon>
    </lineage>
</organism>
<dbReference type="FunFam" id="3.30.160.60:FF:001927">
    <property type="entry name" value="Zinc finger protein 1184"/>
    <property type="match status" value="1"/>
</dbReference>
<evidence type="ECO:0000256" key="6">
    <source>
        <dbReference type="ARBA" id="ARBA00023242"/>
    </source>
</evidence>
<keyword evidence="5" id="KW-0862">Zinc</keyword>
<accession>A0A4W5LBR1</accession>
<sequence length="228" mass="26707">MSSLSYLHPAKEEEAVTVKQDVEDEAVTVKEEYVSMKEEEKDFRVKEEEEDEEEQNGDLINTRERPDFHSDSEKSPSGEQDPEMPKPAVRHHTSPCGKSFKRLWTLKEHGRTHTGEKPYHCSDCGKSFTRLCHLKIHKRIHSGLKPHHCSHCCRKIFISLWHLRTTHTGGDKTYHCSQCEKSFTRLRHLNKHERIHTQEEKTYHCSQCGKTFSQSEDLKSHERIEAVF</sequence>
<protein>
    <recommendedName>
        <fullName evidence="9">C2H2-type domain-containing protein</fullName>
    </recommendedName>
</protein>
<evidence type="ECO:0000313" key="11">
    <source>
        <dbReference type="Proteomes" id="UP000314982"/>
    </source>
</evidence>
<dbReference type="FunFam" id="3.30.160.60:FF:000358">
    <property type="entry name" value="zinc finger protein 24"/>
    <property type="match status" value="1"/>
</dbReference>
<dbReference type="Proteomes" id="UP000314982">
    <property type="component" value="Unassembled WGS sequence"/>
</dbReference>
<reference evidence="10" key="2">
    <citation type="submission" date="2025-08" db="UniProtKB">
        <authorList>
            <consortium name="Ensembl"/>
        </authorList>
    </citation>
    <scope>IDENTIFICATION</scope>
</reference>
<dbReference type="GeneTree" id="ENSGT00940000154308"/>
<evidence type="ECO:0000256" key="8">
    <source>
        <dbReference type="SAM" id="MobiDB-lite"/>
    </source>
</evidence>
<dbReference type="Ensembl" id="ENSHHUT00000024131.1">
    <property type="protein sequence ID" value="ENSHHUP00000023253.1"/>
    <property type="gene ID" value="ENSHHUG00000014563.1"/>
</dbReference>
<evidence type="ECO:0000256" key="1">
    <source>
        <dbReference type="ARBA" id="ARBA00004123"/>
    </source>
</evidence>
<evidence type="ECO:0000256" key="3">
    <source>
        <dbReference type="ARBA" id="ARBA00022737"/>
    </source>
</evidence>
<keyword evidence="6" id="KW-0539">Nucleus</keyword>
<proteinExistence type="predicted"/>